<dbReference type="RefSeq" id="WP_151701142.1">
    <property type="nucleotide sequence ID" value="NZ_CP031223.1"/>
</dbReference>
<dbReference type="GO" id="GO:0002161">
    <property type="term" value="F:aminoacyl-tRNA deacylase activity"/>
    <property type="evidence" value="ECO:0007669"/>
    <property type="project" value="InterPro"/>
</dbReference>
<evidence type="ECO:0000259" key="1">
    <source>
        <dbReference type="Pfam" id="PF04073"/>
    </source>
</evidence>
<dbReference type="SUPFAM" id="SSF55826">
    <property type="entry name" value="YbaK/ProRS associated domain"/>
    <property type="match status" value="1"/>
</dbReference>
<protein>
    <submittedName>
        <fullName evidence="2">YbaK/EbsC family protein</fullName>
    </submittedName>
</protein>
<name>A0A5J6SQL9_9BACI</name>
<evidence type="ECO:0000313" key="3">
    <source>
        <dbReference type="Proteomes" id="UP000325517"/>
    </source>
</evidence>
<dbReference type="InterPro" id="IPR007214">
    <property type="entry name" value="YbaK/aa-tRNA-synth-assoc-dom"/>
</dbReference>
<evidence type="ECO:0000313" key="2">
    <source>
        <dbReference type="EMBL" id="QFG00256.1"/>
    </source>
</evidence>
<dbReference type="AlphaFoldDB" id="A0A5J6SQL9"/>
<dbReference type="PANTHER" id="PTHR30411:SF1">
    <property type="entry name" value="CYTOPLASMIC PROTEIN"/>
    <property type="match status" value="1"/>
</dbReference>
<dbReference type="PANTHER" id="PTHR30411">
    <property type="entry name" value="CYTOPLASMIC PROTEIN"/>
    <property type="match status" value="1"/>
</dbReference>
<dbReference type="Pfam" id="PF04073">
    <property type="entry name" value="tRNA_edit"/>
    <property type="match status" value="1"/>
</dbReference>
<sequence length="156" mass="17086">MAIELVRDYFEKFEMAHRIQEFEASSATVELAAQALSVEPARIAKTLSFNKNDSCILVVAAGDTKVDNAKFKAAFGVKAKMLSPEEVLEQVGHAVGGVCPFGIPENVLVYVDESVKRFKTVFPACGSSNSAIELTNEELFTYANGEEWVDVCKGWE</sequence>
<feature type="domain" description="YbaK/aminoacyl-tRNA synthetase-associated" evidence="1">
    <location>
        <begin position="26"/>
        <end position="140"/>
    </location>
</feature>
<dbReference type="OrthoDB" id="9798760at2"/>
<dbReference type="Proteomes" id="UP000325517">
    <property type="component" value="Chromosome"/>
</dbReference>
<keyword evidence="3" id="KW-1185">Reference proteome</keyword>
<proteinExistence type="predicted"/>
<dbReference type="InterPro" id="IPR036754">
    <property type="entry name" value="YbaK/aa-tRNA-synt-asso_dom_sf"/>
</dbReference>
<reference evidence="2 3" key="1">
    <citation type="submission" date="2018-07" db="EMBL/GenBank/DDBJ databases">
        <title>Complete genome sequence of Psychrobacillus sp. PB01, isolated from iceberg, and comparative genome analysis of Psychrobacillus strains.</title>
        <authorList>
            <person name="Lee P.C."/>
        </authorList>
    </citation>
    <scope>NUCLEOTIDE SEQUENCE [LARGE SCALE GENOMIC DNA]</scope>
    <source>
        <strain evidence="2 3">PB01</strain>
    </source>
</reference>
<dbReference type="EMBL" id="CP031223">
    <property type="protein sequence ID" value="QFG00256.1"/>
    <property type="molecule type" value="Genomic_DNA"/>
</dbReference>
<dbReference type="CDD" id="cd04333">
    <property type="entry name" value="ProX_deacylase"/>
    <property type="match status" value="1"/>
</dbReference>
<accession>A0A5J6SQL9</accession>
<organism evidence="2 3">
    <name type="scientific">Psychrobacillus glaciei</name>
    <dbReference type="NCBI Taxonomy" id="2283160"/>
    <lineage>
        <taxon>Bacteria</taxon>
        <taxon>Bacillati</taxon>
        <taxon>Bacillota</taxon>
        <taxon>Bacilli</taxon>
        <taxon>Bacillales</taxon>
        <taxon>Bacillaceae</taxon>
        <taxon>Psychrobacillus</taxon>
    </lineage>
</organism>
<gene>
    <name evidence="2" type="ORF">PB01_16360</name>
</gene>
<dbReference type="Gene3D" id="3.90.960.10">
    <property type="entry name" value="YbaK/aminoacyl-tRNA synthetase-associated domain"/>
    <property type="match status" value="1"/>
</dbReference>
<dbReference type="KEGG" id="psyo:PB01_16360"/>